<reference evidence="1" key="2">
    <citation type="journal article" date="2015" name="Fish Shellfish Immunol.">
        <title>Early steps in the European eel (Anguilla anguilla)-Vibrio vulnificus interaction in the gills: Role of the RtxA13 toxin.</title>
        <authorList>
            <person name="Callol A."/>
            <person name="Pajuelo D."/>
            <person name="Ebbesson L."/>
            <person name="Teles M."/>
            <person name="MacKenzie S."/>
            <person name="Amaro C."/>
        </authorList>
    </citation>
    <scope>NUCLEOTIDE SEQUENCE</scope>
</reference>
<proteinExistence type="predicted"/>
<name>A0A0E9VCX2_ANGAN</name>
<reference evidence="1" key="1">
    <citation type="submission" date="2014-11" db="EMBL/GenBank/DDBJ databases">
        <authorList>
            <person name="Amaro Gonzalez C."/>
        </authorList>
    </citation>
    <scope>NUCLEOTIDE SEQUENCE</scope>
</reference>
<sequence>MWLKSMAYFILIY</sequence>
<organism evidence="1">
    <name type="scientific">Anguilla anguilla</name>
    <name type="common">European freshwater eel</name>
    <name type="synonym">Muraena anguilla</name>
    <dbReference type="NCBI Taxonomy" id="7936"/>
    <lineage>
        <taxon>Eukaryota</taxon>
        <taxon>Metazoa</taxon>
        <taxon>Chordata</taxon>
        <taxon>Craniata</taxon>
        <taxon>Vertebrata</taxon>
        <taxon>Euteleostomi</taxon>
        <taxon>Actinopterygii</taxon>
        <taxon>Neopterygii</taxon>
        <taxon>Teleostei</taxon>
        <taxon>Anguilliformes</taxon>
        <taxon>Anguillidae</taxon>
        <taxon>Anguilla</taxon>
    </lineage>
</organism>
<protein>
    <submittedName>
        <fullName evidence="1">Uncharacterized protein</fullName>
    </submittedName>
</protein>
<dbReference type="EMBL" id="GBXM01032608">
    <property type="protein sequence ID" value="JAH75969.1"/>
    <property type="molecule type" value="Transcribed_RNA"/>
</dbReference>
<accession>A0A0E9VCX2</accession>
<evidence type="ECO:0000313" key="1">
    <source>
        <dbReference type="EMBL" id="JAH75969.1"/>
    </source>
</evidence>